<keyword evidence="6" id="KW-0346">Stress response</keyword>
<evidence type="ECO:0000256" key="1">
    <source>
        <dbReference type="ARBA" id="ARBA00004496"/>
    </source>
</evidence>
<dbReference type="Gene3D" id="3.30.230.30">
    <property type="entry name" value="Impact, N-terminal domain"/>
    <property type="match status" value="1"/>
</dbReference>
<comment type="subcellular location">
    <subcellularLocation>
        <location evidence="1">Cytoplasm</location>
    </subcellularLocation>
</comment>
<evidence type="ECO:0000256" key="4">
    <source>
        <dbReference type="ARBA" id="ARBA00022491"/>
    </source>
</evidence>
<dbReference type="GO" id="GO:0140469">
    <property type="term" value="P:GCN2-mediated signaling"/>
    <property type="evidence" value="ECO:0007669"/>
    <property type="project" value="TreeGrafter"/>
</dbReference>
<feature type="region of interest" description="Disordered" evidence="7">
    <location>
        <begin position="199"/>
        <end position="230"/>
    </location>
</feature>
<dbReference type="OrthoDB" id="69641at2759"/>
<dbReference type="InterPro" id="IPR020568">
    <property type="entry name" value="Ribosomal_Su5_D2-typ_SF"/>
</dbReference>
<feature type="compositionally biased region" description="Basic and acidic residues" evidence="7">
    <location>
        <begin position="200"/>
        <end position="210"/>
    </location>
</feature>
<organism evidence="9 10">
    <name type="scientific">Grifola frondosa</name>
    <name type="common">Maitake</name>
    <name type="synonym">Polyporus frondosus</name>
    <dbReference type="NCBI Taxonomy" id="5627"/>
    <lineage>
        <taxon>Eukaryota</taxon>
        <taxon>Fungi</taxon>
        <taxon>Dikarya</taxon>
        <taxon>Basidiomycota</taxon>
        <taxon>Agaricomycotina</taxon>
        <taxon>Agaricomycetes</taxon>
        <taxon>Polyporales</taxon>
        <taxon>Grifolaceae</taxon>
        <taxon>Grifola</taxon>
    </lineage>
</organism>
<dbReference type="SUPFAM" id="SSF54211">
    <property type="entry name" value="Ribosomal protein S5 domain 2-like"/>
    <property type="match status" value="1"/>
</dbReference>
<evidence type="ECO:0000256" key="7">
    <source>
        <dbReference type="SAM" id="MobiDB-lite"/>
    </source>
</evidence>
<feature type="domain" description="RWD" evidence="8">
    <location>
        <begin position="75"/>
        <end position="186"/>
    </location>
</feature>
<evidence type="ECO:0000256" key="3">
    <source>
        <dbReference type="ARBA" id="ARBA00022490"/>
    </source>
</evidence>
<evidence type="ECO:0000256" key="2">
    <source>
        <dbReference type="ARBA" id="ARBA00007665"/>
    </source>
</evidence>
<dbReference type="InterPro" id="IPR023582">
    <property type="entry name" value="Impact"/>
</dbReference>
<dbReference type="OMA" id="INAWRCR"/>
<dbReference type="PROSITE" id="PS50908">
    <property type="entry name" value="RWD"/>
    <property type="match status" value="1"/>
</dbReference>
<evidence type="ECO:0000256" key="6">
    <source>
        <dbReference type="ARBA" id="ARBA00023016"/>
    </source>
</evidence>
<keyword evidence="10" id="KW-1185">Reference proteome</keyword>
<dbReference type="InterPro" id="IPR001498">
    <property type="entry name" value="Impact_N"/>
</dbReference>
<evidence type="ECO:0000313" key="10">
    <source>
        <dbReference type="Proteomes" id="UP000092993"/>
    </source>
</evidence>
<proteinExistence type="inferred from homology"/>
<dbReference type="Pfam" id="PF01205">
    <property type="entry name" value="Impact_N"/>
    <property type="match status" value="1"/>
</dbReference>
<reference evidence="9 10" key="1">
    <citation type="submission" date="2016-03" db="EMBL/GenBank/DDBJ databases">
        <title>Whole genome sequencing of Grifola frondosa 9006-11.</title>
        <authorList>
            <person name="Min B."/>
            <person name="Park H."/>
            <person name="Kim J.-G."/>
            <person name="Cho H."/>
            <person name="Oh Y.-L."/>
            <person name="Kong W.-S."/>
            <person name="Choi I.-G."/>
        </authorList>
    </citation>
    <scope>NUCLEOTIDE SEQUENCE [LARGE SCALE GENOMIC DNA]</scope>
    <source>
        <strain evidence="9 10">9006-11</strain>
    </source>
</reference>
<keyword evidence="4" id="KW-0678">Repressor</keyword>
<evidence type="ECO:0000259" key="8">
    <source>
        <dbReference type="PROSITE" id="PS50908"/>
    </source>
</evidence>
<protein>
    <submittedName>
        <fullName evidence="9">Protein IMPACT</fullName>
    </submittedName>
</protein>
<gene>
    <name evidence="9" type="primary">yih1</name>
    <name evidence="9" type="ORF">A0H81_09592</name>
</gene>
<dbReference type="STRING" id="5627.A0A1C7M1N8"/>
<dbReference type="Proteomes" id="UP000092993">
    <property type="component" value="Unassembled WGS sequence"/>
</dbReference>
<dbReference type="PANTHER" id="PTHR16301">
    <property type="entry name" value="IMPACT-RELATED"/>
    <property type="match status" value="1"/>
</dbReference>
<dbReference type="GO" id="GO:0006446">
    <property type="term" value="P:regulation of translational initiation"/>
    <property type="evidence" value="ECO:0007669"/>
    <property type="project" value="TreeGrafter"/>
</dbReference>
<dbReference type="Gene3D" id="3.10.110.10">
    <property type="entry name" value="Ubiquitin Conjugating Enzyme"/>
    <property type="match status" value="1"/>
</dbReference>
<comment type="similarity">
    <text evidence="2">Belongs to the IMPACT family.</text>
</comment>
<keyword evidence="5" id="KW-0810">Translation regulation</keyword>
<comment type="caution">
    <text evidence="9">The sequence shown here is derived from an EMBL/GenBank/DDBJ whole genome shotgun (WGS) entry which is preliminary data.</text>
</comment>
<dbReference type="InterPro" id="IPR036956">
    <property type="entry name" value="Impact_N_sf"/>
</dbReference>
<dbReference type="Pfam" id="PF05773">
    <property type="entry name" value="RWD"/>
    <property type="match status" value="1"/>
</dbReference>
<sequence length="408" mass="44679">MPAATPPSPETLDDLVAQFSIDNDPAHEAVALEVGGARTFHVWRVATCAPHDSIYGEDAMKIWHSQENNHEHEQDDFNARKALNGGEPGTIRYEVTLNLPDPSTSVPTEEESAYPLTVLVSLPPTYPAAPPQLQLLSRYLGPYGVDAQLFGAVLRTYISRDGVEWVSGSVCVFDGLEWVKERCAAWVGERMSASLSGAMIREDERGRPDDADGTETVSSHAKSSAPVPEVPAQMPEGVEIIEAEPIMDRKSSFIGRACRITDPSQVPMILSHLMSDRKISRAAHPIINAWRCRVGSILHQDNDDDGESAAGGRLAHLLQILEVDNVLVIVTRYFGGIHLGPDRFKHINQAARNALELGGFLDAPEDNSHGGRRPGGKGKNARGQKVVIFMQEISFHICIYTEGYLQSY</sequence>
<keyword evidence="3" id="KW-0963">Cytoplasm</keyword>
<evidence type="ECO:0000256" key="5">
    <source>
        <dbReference type="ARBA" id="ARBA00022845"/>
    </source>
</evidence>
<dbReference type="SUPFAM" id="SSF54495">
    <property type="entry name" value="UBC-like"/>
    <property type="match status" value="1"/>
</dbReference>
<dbReference type="InterPro" id="IPR016135">
    <property type="entry name" value="UBQ-conjugating_enzyme/RWD"/>
</dbReference>
<dbReference type="AlphaFoldDB" id="A0A1C7M1N8"/>
<dbReference type="InterPro" id="IPR006575">
    <property type="entry name" value="RWD_dom"/>
</dbReference>
<dbReference type="EMBL" id="LUGG01000014">
    <property type="protein sequence ID" value="OBZ70326.1"/>
    <property type="molecule type" value="Genomic_DNA"/>
</dbReference>
<evidence type="ECO:0000313" key="9">
    <source>
        <dbReference type="EMBL" id="OBZ70326.1"/>
    </source>
</evidence>
<name>A0A1C7M1N8_GRIFR</name>
<dbReference type="PANTHER" id="PTHR16301:SF24">
    <property type="entry name" value="RWD DOMAIN-CONTAINING PROTEIN"/>
    <property type="match status" value="1"/>
</dbReference>
<accession>A0A1C7M1N8</accession>
<dbReference type="GO" id="GO:0005737">
    <property type="term" value="C:cytoplasm"/>
    <property type="evidence" value="ECO:0007669"/>
    <property type="project" value="UniProtKB-SubCell"/>
</dbReference>